<dbReference type="Pfam" id="PF22752">
    <property type="entry name" value="DUF488-N3i"/>
    <property type="match status" value="1"/>
</dbReference>
<organism evidence="1 2">
    <name type="scientific">Methylomonas rapida</name>
    <dbReference type="NCBI Taxonomy" id="2963939"/>
    <lineage>
        <taxon>Bacteria</taxon>
        <taxon>Pseudomonadati</taxon>
        <taxon>Pseudomonadota</taxon>
        <taxon>Gammaproteobacteria</taxon>
        <taxon>Methylococcales</taxon>
        <taxon>Methylococcaceae</taxon>
        <taxon>Methylomonas</taxon>
    </lineage>
</organism>
<accession>A0ABY7GC75</accession>
<dbReference type="PANTHER" id="PTHR36849">
    <property type="entry name" value="CYTOPLASMIC PROTEIN-RELATED"/>
    <property type="match status" value="1"/>
</dbReference>
<dbReference type="EMBL" id="CP113517">
    <property type="protein sequence ID" value="WAR42912.1"/>
    <property type="molecule type" value="Genomic_DNA"/>
</dbReference>
<gene>
    <name evidence="1" type="ORF">NM686_010910</name>
</gene>
<dbReference type="InterPro" id="IPR052552">
    <property type="entry name" value="YeaO-like"/>
</dbReference>
<proteinExistence type="predicted"/>
<protein>
    <submittedName>
        <fullName evidence="1">DUF488 family protein</fullName>
    </submittedName>
</protein>
<sequence length="122" mass="14748">MQQPENHSIKIKRVYELPDQHDGRRILVDRLWPRGLTKEKAGIDLWLKDIAPSTELRKWFDHDFGRWEEFKDQYLAELKDNHEQIRLLKQELDKGIVTLVYAAKDEEHNQAIVIQENDWLFR</sequence>
<dbReference type="PANTHER" id="PTHR36849:SF1">
    <property type="entry name" value="CYTOPLASMIC PROTEIN"/>
    <property type="match status" value="1"/>
</dbReference>
<keyword evidence="2" id="KW-1185">Reference proteome</keyword>
<evidence type="ECO:0000313" key="2">
    <source>
        <dbReference type="Proteomes" id="UP001162780"/>
    </source>
</evidence>
<reference evidence="1" key="1">
    <citation type="submission" date="2022-11" db="EMBL/GenBank/DDBJ databases">
        <title>Methylomonas rapida sp. nov., Carotenoid-Producing Obligate Methanotrophs with High Growth Characteristics and Biotechnological Potential.</title>
        <authorList>
            <person name="Tikhonova E.N."/>
            <person name="Suleimanov R.Z."/>
            <person name="Miroshnikov K."/>
            <person name="Oshkin I.Y."/>
            <person name="Belova S.E."/>
            <person name="Danilova O.V."/>
            <person name="Ashikhmin A."/>
            <person name="Konopkin A."/>
            <person name="But S.Y."/>
            <person name="Khmelenina V.N."/>
            <person name="Kuznetsov N."/>
            <person name="Pimenov N.V."/>
            <person name="Dedysh S.N."/>
        </authorList>
    </citation>
    <scope>NUCLEOTIDE SEQUENCE</scope>
    <source>
        <strain evidence="1">MP1</strain>
    </source>
</reference>
<dbReference type="Proteomes" id="UP001162780">
    <property type="component" value="Chromosome"/>
</dbReference>
<evidence type="ECO:0000313" key="1">
    <source>
        <dbReference type="EMBL" id="WAR42912.1"/>
    </source>
</evidence>
<dbReference type="RefSeq" id="WP_255187896.1">
    <property type="nucleotide sequence ID" value="NZ_CP113517.1"/>
</dbReference>
<name>A0ABY7GC75_9GAMM</name>